<dbReference type="EnsemblPlants" id="AET6Gv20781900.1">
    <property type="protein sequence ID" value="AET6Gv20781900.1"/>
    <property type="gene ID" value="AET6Gv20781900"/>
</dbReference>
<reference evidence="3" key="2">
    <citation type="journal article" date="2017" name="Nat. Plants">
        <title>The Aegilops tauschii genome reveals multiple impacts of transposons.</title>
        <authorList>
            <person name="Zhao G."/>
            <person name="Zou C."/>
            <person name="Li K."/>
            <person name="Wang K."/>
            <person name="Li T."/>
            <person name="Gao L."/>
            <person name="Zhang X."/>
            <person name="Wang H."/>
            <person name="Yang Z."/>
            <person name="Liu X."/>
            <person name="Jiang W."/>
            <person name="Mao L."/>
            <person name="Kong X."/>
            <person name="Jiao Y."/>
            <person name="Jia J."/>
        </authorList>
    </citation>
    <scope>NUCLEOTIDE SEQUENCE [LARGE SCALE GENOMIC DNA]</scope>
    <source>
        <strain evidence="3">cv. AL8/78</strain>
    </source>
</reference>
<protein>
    <recommendedName>
        <fullName evidence="4">Secreted protein</fullName>
    </recommendedName>
</protein>
<feature type="chain" id="PRO_5042372767" description="Secreted protein" evidence="1">
    <location>
        <begin position="28"/>
        <end position="82"/>
    </location>
</feature>
<evidence type="ECO:0008006" key="4">
    <source>
        <dbReference type="Google" id="ProtNLM"/>
    </source>
</evidence>
<dbReference type="EnsemblPlants" id="AET6Gv20781900.14">
    <property type="protein sequence ID" value="AET6Gv20781900.14"/>
    <property type="gene ID" value="AET6Gv20781900"/>
</dbReference>
<reference evidence="2" key="3">
    <citation type="journal article" date="2017" name="Nature">
        <title>Genome sequence of the progenitor of the wheat D genome Aegilops tauschii.</title>
        <authorList>
            <person name="Luo M.C."/>
            <person name="Gu Y.Q."/>
            <person name="Puiu D."/>
            <person name="Wang H."/>
            <person name="Twardziok S.O."/>
            <person name="Deal K.R."/>
            <person name="Huo N."/>
            <person name="Zhu T."/>
            <person name="Wang L."/>
            <person name="Wang Y."/>
            <person name="McGuire P.E."/>
            <person name="Liu S."/>
            <person name="Long H."/>
            <person name="Ramasamy R.K."/>
            <person name="Rodriguez J.C."/>
            <person name="Van S.L."/>
            <person name="Yuan L."/>
            <person name="Wang Z."/>
            <person name="Xia Z."/>
            <person name="Xiao L."/>
            <person name="Anderson O.D."/>
            <person name="Ouyang S."/>
            <person name="Liang Y."/>
            <person name="Zimin A.V."/>
            <person name="Pertea G."/>
            <person name="Qi P."/>
            <person name="Bennetzen J.L."/>
            <person name="Dai X."/>
            <person name="Dawson M.W."/>
            <person name="Muller H.G."/>
            <person name="Kugler K."/>
            <person name="Rivarola-Duarte L."/>
            <person name="Spannagl M."/>
            <person name="Mayer K.F.X."/>
            <person name="Lu F.H."/>
            <person name="Bevan M.W."/>
            <person name="Leroy P."/>
            <person name="Li P."/>
            <person name="You F.M."/>
            <person name="Sun Q."/>
            <person name="Liu Z."/>
            <person name="Lyons E."/>
            <person name="Wicker T."/>
            <person name="Salzberg S.L."/>
            <person name="Devos K.M."/>
            <person name="Dvorak J."/>
        </authorList>
    </citation>
    <scope>NUCLEOTIDE SEQUENCE [LARGE SCALE GENOMIC DNA]</scope>
    <source>
        <strain evidence="2">cv. AL8/78</strain>
    </source>
</reference>
<accession>A0A453PMM3</accession>
<organism evidence="2 3">
    <name type="scientific">Aegilops tauschii subsp. strangulata</name>
    <name type="common">Goatgrass</name>
    <dbReference type="NCBI Taxonomy" id="200361"/>
    <lineage>
        <taxon>Eukaryota</taxon>
        <taxon>Viridiplantae</taxon>
        <taxon>Streptophyta</taxon>
        <taxon>Embryophyta</taxon>
        <taxon>Tracheophyta</taxon>
        <taxon>Spermatophyta</taxon>
        <taxon>Magnoliopsida</taxon>
        <taxon>Liliopsida</taxon>
        <taxon>Poales</taxon>
        <taxon>Poaceae</taxon>
        <taxon>BOP clade</taxon>
        <taxon>Pooideae</taxon>
        <taxon>Triticodae</taxon>
        <taxon>Triticeae</taxon>
        <taxon>Triticinae</taxon>
        <taxon>Aegilops</taxon>
    </lineage>
</organism>
<dbReference type="Proteomes" id="UP000015105">
    <property type="component" value="Chromosome 6D"/>
</dbReference>
<proteinExistence type="predicted"/>
<evidence type="ECO:0000256" key="1">
    <source>
        <dbReference type="SAM" id="SignalP"/>
    </source>
</evidence>
<name>A0A453PMM3_AEGTS</name>
<reference evidence="2" key="5">
    <citation type="journal article" date="2021" name="G3 (Bethesda)">
        <title>Aegilops tauschii genome assembly Aet v5.0 features greater sequence contiguity and improved annotation.</title>
        <authorList>
            <person name="Wang L."/>
            <person name="Zhu T."/>
            <person name="Rodriguez J.C."/>
            <person name="Deal K.R."/>
            <person name="Dubcovsky J."/>
            <person name="McGuire P.E."/>
            <person name="Lux T."/>
            <person name="Spannagl M."/>
            <person name="Mayer K.F.X."/>
            <person name="Baldrich P."/>
            <person name="Meyers B.C."/>
            <person name="Huo N."/>
            <person name="Gu Y.Q."/>
            <person name="Zhou H."/>
            <person name="Devos K.M."/>
            <person name="Bennetzen J.L."/>
            <person name="Unver T."/>
            <person name="Budak H."/>
            <person name="Gulick P.J."/>
            <person name="Galiba G."/>
            <person name="Kalapos B."/>
            <person name="Nelson D.R."/>
            <person name="Li P."/>
            <person name="You F.M."/>
            <person name="Luo M.C."/>
            <person name="Dvorak J."/>
        </authorList>
    </citation>
    <scope>NUCLEOTIDE SEQUENCE [LARGE SCALE GENOMIC DNA]</scope>
    <source>
        <strain evidence="2">cv. AL8/78</strain>
    </source>
</reference>
<dbReference type="PROSITE" id="PS51257">
    <property type="entry name" value="PROKAR_LIPOPROTEIN"/>
    <property type="match status" value="1"/>
</dbReference>
<feature type="signal peptide" evidence="1">
    <location>
        <begin position="1"/>
        <end position="27"/>
    </location>
</feature>
<evidence type="ECO:0000313" key="2">
    <source>
        <dbReference type="EnsemblPlants" id="AET6Gv20781900.1"/>
    </source>
</evidence>
<dbReference type="Gramene" id="AET6Gv20781900.1">
    <property type="protein sequence ID" value="AET6Gv20781900.1"/>
    <property type="gene ID" value="AET6Gv20781900"/>
</dbReference>
<keyword evidence="3" id="KW-1185">Reference proteome</keyword>
<keyword evidence="1" id="KW-0732">Signal</keyword>
<sequence length="82" mass="9602">MSNNFVRYSSLVQNIMLCLCLILQACSQHSSRQGKPMTPYSSFCRRTLGKIWSTNILFQQRTKGKSSRSTTQFLFRRIPFFK</sequence>
<evidence type="ECO:0000313" key="3">
    <source>
        <dbReference type="Proteomes" id="UP000015105"/>
    </source>
</evidence>
<reference evidence="3" key="1">
    <citation type="journal article" date="2014" name="Science">
        <title>Ancient hybridizations among the ancestral genomes of bread wheat.</title>
        <authorList>
            <consortium name="International Wheat Genome Sequencing Consortium,"/>
            <person name="Marcussen T."/>
            <person name="Sandve S.R."/>
            <person name="Heier L."/>
            <person name="Spannagl M."/>
            <person name="Pfeifer M."/>
            <person name="Jakobsen K.S."/>
            <person name="Wulff B.B."/>
            <person name="Steuernagel B."/>
            <person name="Mayer K.F."/>
            <person name="Olsen O.A."/>
        </authorList>
    </citation>
    <scope>NUCLEOTIDE SEQUENCE [LARGE SCALE GENOMIC DNA]</scope>
    <source>
        <strain evidence="3">cv. AL8/78</strain>
    </source>
</reference>
<dbReference type="AlphaFoldDB" id="A0A453PMM3"/>
<reference evidence="2" key="4">
    <citation type="submission" date="2019-03" db="UniProtKB">
        <authorList>
            <consortium name="EnsemblPlants"/>
        </authorList>
    </citation>
    <scope>IDENTIFICATION</scope>
</reference>
<dbReference type="Gramene" id="AET6Gv20781900.14">
    <property type="protein sequence ID" value="AET6Gv20781900.14"/>
    <property type="gene ID" value="AET6Gv20781900"/>
</dbReference>